<dbReference type="PROSITE" id="PS00198">
    <property type="entry name" value="4FE4S_FER_1"/>
    <property type="match status" value="1"/>
</dbReference>
<keyword evidence="3" id="KW-0408">Iron</keyword>
<dbReference type="InterPro" id="IPR017900">
    <property type="entry name" value="4Fe4S_Fe_S_CS"/>
</dbReference>
<evidence type="ECO:0000256" key="4">
    <source>
        <dbReference type="ARBA" id="ARBA00023014"/>
    </source>
</evidence>
<reference evidence="6 7" key="1">
    <citation type="journal article" date="2013" name="BMC Microbiol.">
        <title>Identification of the type II cytochrome c maturation pathway in anammox bacteria by comparative genomics.</title>
        <authorList>
            <person name="Ferousi C."/>
            <person name="Speth D.R."/>
            <person name="Reimann J."/>
            <person name="Op den Camp H.J."/>
            <person name="Allen J.W."/>
            <person name="Keltjens J.T."/>
            <person name="Jetten M.S."/>
        </authorList>
    </citation>
    <scope>NUCLEOTIDE SEQUENCE [LARGE SCALE GENOMIC DNA]</scope>
    <source>
        <strain evidence="6">RU1</strain>
    </source>
</reference>
<dbReference type="PROSITE" id="PS51379">
    <property type="entry name" value="4FE4S_FER_2"/>
    <property type="match status" value="2"/>
</dbReference>
<dbReference type="GO" id="GO:0051539">
    <property type="term" value="F:4 iron, 4 sulfur cluster binding"/>
    <property type="evidence" value="ECO:0007669"/>
    <property type="project" value="UniProtKB-KW"/>
</dbReference>
<dbReference type="PANTHER" id="PTHR24960">
    <property type="entry name" value="PHOTOSYSTEM I IRON-SULFUR CENTER-RELATED"/>
    <property type="match status" value="1"/>
</dbReference>
<dbReference type="Proteomes" id="UP000034954">
    <property type="component" value="Unassembled WGS sequence"/>
</dbReference>
<comment type="caution">
    <text evidence="6">The sequence shown here is derived from an EMBL/GenBank/DDBJ whole genome shotgun (WGS) entry which is preliminary data.</text>
</comment>
<accession>A0A0M2UY77</accession>
<protein>
    <recommendedName>
        <fullName evidence="5">4Fe-4S ferredoxin-type domain-containing protein</fullName>
    </recommendedName>
</protein>
<sequence>MKSKVYFIKVENGEGVASVAQKARHLFDVAGFASAIQKNNMVAVKTSFGEKGNIGHLKPPIIKAVVDKVKACHGKPFLIETNTLYVGRRTNAVDHISHAHEHGFSYENTGAPIIIGDGLFGEHGVQVEINQKLCKYAYVAGVAQAANVIVSIAHVTGHLATGMGATLKNIGMGLSARGGKLAQHSGVIPQILKKRCNTCGACGKWCPVGAIHMDEQYAVIDSKLCIGCGECLAVCQFGAVKIAWDENTVNLQKKVAEYCLAILKGKTGKAVFFNFLTHITKHCDCMDKPFEPDIADIGIIASTDPVAIEKATADIIRDQIGSDFFKDAWPQIDYTIQIAYAQEIGLGSMDYELIPCGQDAGVVV</sequence>
<organism evidence="6 7">
    <name type="scientific">Candidatus Brocadia fulgida</name>
    <dbReference type="NCBI Taxonomy" id="380242"/>
    <lineage>
        <taxon>Bacteria</taxon>
        <taxon>Pseudomonadati</taxon>
        <taxon>Planctomycetota</taxon>
        <taxon>Candidatus Brocadiia</taxon>
        <taxon>Candidatus Brocadiales</taxon>
        <taxon>Candidatus Brocadiaceae</taxon>
        <taxon>Candidatus Brocadia</taxon>
    </lineage>
</organism>
<name>A0A0M2UY77_9BACT</name>
<dbReference type="InterPro" id="IPR050157">
    <property type="entry name" value="PSI_iron-sulfur_center"/>
</dbReference>
<feature type="domain" description="4Fe-4S ferredoxin-type" evidence="5">
    <location>
        <begin position="216"/>
        <end position="245"/>
    </location>
</feature>
<proteinExistence type="predicted"/>
<evidence type="ECO:0000313" key="6">
    <source>
        <dbReference type="EMBL" id="KKO19429.1"/>
    </source>
</evidence>
<dbReference type="Gene3D" id="3.30.70.20">
    <property type="match status" value="1"/>
</dbReference>
<dbReference type="GO" id="GO:0046872">
    <property type="term" value="F:metal ion binding"/>
    <property type="evidence" value="ECO:0007669"/>
    <property type="project" value="UniProtKB-KW"/>
</dbReference>
<gene>
    <name evidence="6" type="ORF">BROFUL_01861</name>
</gene>
<keyword evidence="4" id="KW-0411">Iron-sulfur</keyword>
<keyword evidence="1" id="KW-0004">4Fe-4S</keyword>
<dbReference type="AlphaFoldDB" id="A0A0M2UY77"/>
<dbReference type="Pfam" id="PF04015">
    <property type="entry name" value="DUF362"/>
    <property type="match status" value="1"/>
</dbReference>
<evidence type="ECO:0000313" key="7">
    <source>
        <dbReference type="Proteomes" id="UP000034954"/>
    </source>
</evidence>
<evidence type="ECO:0000259" key="5">
    <source>
        <dbReference type="PROSITE" id="PS51379"/>
    </source>
</evidence>
<dbReference type="InterPro" id="IPR017896">
    <property type="entry name" value="4Fe4S_Fe-S-bd"/>
</dbReference>
<keyword evidence="2" id="KW-0479">Metal-binding</keyword>
<feature type="domain" description="4Fe-4S ferredoxin-type" evidence="5">
    <location>
        <begin position="187"/>
        <end position="215"/>
    </location>
</feature>
<dbReference type="EMBL" id="LAQJ01000192">
    <property type="protein sequence ID" value="KKO19429.1"/>
    <property type="molecule type" value="Genomic_DNA"/>
</dbReference>
<evidence type="ECO:0000256" key="1">
    <source>
        <dbReference type="ARBA" id="ARBA00022485"/>
    </source>
</evidence>
<keyword evidence="7" id="KW-1185">Reference proteome</keyword>
<dbReference type="Pfam" id="PF12838">
    <property type="entry name" value="Fer4_7"/>
    <property type="match status" value="1"/>
</dbReference>
<evidence type="ECO:0000256" key="3">
    <source>
        <dbReference type="ARBA" id="ARBA00023004"/>
    </source>
</evidence>
<evidence type="ECO:0000256" key="2">
    <source>
        <dbReference type="ARBA" id="ARBA00022723"/>
    </source>
</evidence>
<dbReference type="PANTHER" id="PTHR24960:SF83">
    <property type="entry name" value="4FE-4S FERREDOXIN-TYPE DOMAIN-CONTAINING PROTEIN"/>
    <property type="match status" value="1"/>
</dbReference>
<dbReference type="InterPro" id="IPR007160">
    <property type="entry name" value="DUF362"/>
</dbReference>
<dbReference type="SUPFAM" id="SSF54862">
    <property type="entry name" value="4Fe-4S ferredoxins"/>
    <property type="match status" value="1"/>
</dbReference>